<dbReference type="Pfam" id="PF22905">
    <property type="entry name" value="Hydro_N_hd"/>
    <property type="match status" value="1"/>
</dbReference>
<feature type="compositionally biased region" description="Gly residues" evidence="1">
    <location>
        <begin position="244"/>
        <end position="259"/>
    </location>
</feature>
<dbReference type="EMBL" id="OY726398">
    <property type="protein sequence ID" value="CAJ1499299.1"/>
    <property type="molecule type" value="Genomic_DNA"/>
</dbReference>
<gene>
    <name evidence="3" type="ORF">MU0102_000940</name>
</gene>
<sequence>MSRPTLQHLNVDDLVAQAGGDPWAIDDSLQAGSPTQINFLAQAFHSAAGSATAAEESFRAAQEHFTQYNRENGEQPINNGAEVQRVKDSLHATNEQLGQIAADLETIAAALAQARATSRGNIKSLNENLGTADYLIGHYLDLENQGLDRDADIENVRHAAKADTETALHNETFFRNDYSKTLKQALTNLRVKDGYDPDVAVRKFDADSEPAAGNGAPGTASPTNGTPNGQADGGAGQTPPAGGTPAGADGGAGGNGGANGQAPGTPDGKAGDGGAGAATPWVPPGTPVMTRPQGPPPTPTKPTEINGKWGNVGDGLASAGGQANAPWVRPDLPAFAPGGSPNPAIPGGVPVSQAMEGVEKFGKRLGMAGNVITVANGAMEIQNDLNNGVSLSTALVDVVPKTAGDVTGGLVGAGLGAETGAEIGAVVGTFFGPGPGTAIGAVLGAGTGAVVGGLVGSEFGKHVGEGISNVWHGLFG</sequence>
<keyword evidence="4" id="KW-1185">Reference proteome</keyword>
<evidence type="ECO:0000256" key="1">
    <source>
        <dbReference type="SAM" id="MobiDB-lite"/>
    </source>
</evidence>
<evidence type="ECO:0000313" key="3">
    <source>
        <dbReference type="EMBL" id="CAJ1499299.1"/>
    </source>
</evidence>
<proteinExistence type="predicted"/>
<feature type="region of interest" description="Disordered" evidence="1">
    <location>
        <begin position="207"/>
        <end position="302"/>
    </location>
</feature>
<dbReference type="Proteomes" id="UP001190464">
    <property type="component" value="Chromosome"/>
</dbReference>
<dbReference type="RefSeq" id="WP_308485827.1">
    <property type="nucleotide sequence ID" value="NZ_OY726398.1"/>
</dbReference>
<organism evidence="3 4">
    <name type="scientific">[Mycobacterium] holstebronense</name>
    <dbReference type="NCBI Taxonomy" id="3064288"/>
    <lineage>
        <taxon>Bacteria</taxon>
        <taxon>Bacillati</taxon>
        <taxon>Actinomycetota</taxon>
        <taxon>Actinomycetes</taxon>
        <taxon>Mycobacteriales</taxon>
        <taxon>Mycobacteriaceae</taxon>
        <taxon>Mycolicibacterium</taxon>
    </lineage>
</organism>
<dbReference type="InterPro" id="IPR054469">
    <property type="entry name" value="Pred_hydrolase_N"/>
</dbReference>
<reference evidence="3 4" key="1">
    <citation type="submission" date="2023-08" db="EMBL/GenBank/DDBJ databases">
        <authorList>
            <person name="Folkvardsen B D."/>
            <person name="Norman A."/>
        </authorList>
    </citation>
    <scope>NUCLEOTIDE SEQUENCE [LARGE SCALE GENOMIC DNA]</scope>
    <source>
        <strain evidence="3 4">Mu0102</strain>
    </source>
</reference>
<evidence type="ECO:0000259" key="2">
    <source>
        <dbReference type="Pfam" id="PF22905"/>
    </source>
</evidence>
<accession>A0ABM9LHW4</accession>
<name>A0ABM9LHW4_9MYCO</name>
<protein>
    <recommendedName>
        <fullName evidence="2">Predicted hydrolase N-terminal domain-containing protein</fullName>
    </recommendedName>
</protein>
<feature type="domain" description="Predicted hydrolase N-terminal" evidence="2">
    <location>
        <begin position="5"/>
        <end position="190"/>
    </location>
</feature>
<evidence type="ECO:0000313" key="4">
    <source>
        <dbReference type="Proteomes" id="UP001190464"/>
    </source>
</evidence>